<evidence type="ECO:0000256" key="6">
    <source>
        <dbReference type="ARBA" id="ARBA00022989"/>
    </source>
</evidence>
<feature type="transmembrane region" description="Helical" evidence="8">
    <location>
        <begin position="179"/>
        <end position="194"/>
    </location>
</feature>
<evidence type="ECO:0000256" key="4">
    <source>
        <dbReference type="ARBA" id="ARBA00022679"/>
    </source>
</evidence>
<comment type="caution">
    <text evidence="10">The sequence shown here is derived from an EMBL/GenBank/DDBJ whole genome shotgun (WGS) entry which is preliminary data.</text>
</comment>
<dbReference type="EMBL" id="RCCJ01000001">
    <property type="protein sequence ID" value="RLJ71508.1"/>
    <property type="molecule type" value="Genomic_DNA"/>
</dbReference>
<feature type="transmembrane region" description="Helical" evidence="8">
    <location>
        <begin position="109"/>
        <end position="129"/>
    </location>
</feature>
<keyword evidence="5 8" id="KW-0812">Transmembrane</keyword>
<keyword evidence="11" id="KW-1185">Reference proteome</keyword>
<dbReference type="InterPro" id="IPR038731">
    <property type="entry name" value="RgtA/B/C-like"/>
</dbReference>
<evidence type="ECO:0000256" key="3">
    <source>
        <dbReference type="ARBA" id="ARBA00022676"/>
    </source>
</evidence>
<feature type="transmembrane region" description="Helical" evidence="8">
    <location>
        <begin position="201"/>
        <end position="221"/>
    </location>
</feature>
<feature type="transmembrane region" description="Helical" evidence="8">
    <location>
        <begin position="255"/>
        <end position="277"/>
    </location>
</feature>
<feature type="transmembrane region" description="Helical" evidence="8">
    <location>
        <begin position="337"/>
        <end position="359"/>
    </location>
</feature>
<feature type="transmembrane region" description="Helical" evidence="8">
    <location>
        <begin position="289"/>
        <end position="305"/>
    </location>
</feature>
<keyword evidence="2" id="KW-1003">Cell membrane</keyword>
<organism evidence="10 11">
    <name type="scientific">Hydrogenivirga caldilitoris</name>
    <dbReference type="NCBI Taxonomy" id="246264"/>
    <lineage>
        <taxon>Bacteria</taxon>
        <taxon>Pseudomonadati</taxon>
        <taxon>Aquificota</taxon>
        <taxon>Aquificia</taxon>
        <taxon>Aquificales</taxon>
        <taxon>Aquificaceae</taxon>
        <taxon>Hydrogenivirga</taxon>
    </lineage>
</organism>
<proteinExistence type="predicted"/>
<evidence type="ECO:0000259" key="9">
    <source>
        <dbReference type="Pfam" id="PF13231"/>
    </source>
</evidence>
<dbReference type="AlphaFoldDB" id="A0A497XRE9"/>
<dbReference type="GO" id="GO:0005886">
    <property type="term" value="C:plasma membrane"/>
    <property type="evidence" value="ECO:0007669"/>
    <property type="project" value="UniProtKB-SubCell"/>
</dbReference>
<dbReference type="Proteomes" id="UP000267841">
    <property type="component" value="Unassembled WGS sequence"/>
</dbReference>
<accession>A0A497XRE9</accession>
<keyword evidence="7 8" id="KW-0472">Membrane</keyword>
<dbReference type="OrthoDB" id="9775035at2"/>
<evidence type="ECO:0000256" key="2">
    <source>
        <dbReference type="ARBA" id="ARBA00022475"/>
    </source>
</evidence>
<evidence type="ECO:0000313" key="11">
    <source>
        <dbReference type="Proteomes" id="UP000267841"/>
    </source>
</evidence>
<evidence type="ECO:0000256" key="5">
    <source>
        <dbReference type="ARBA" id="ARBA00022692"/>
    </source>
</evidence>
<evidence type="ECO:0000256" key="7">
    <source>
        <dbReference type="ARBA" id="ARBA00023136"/>
    </source>
</evidence>
<keyword evidence="3 10" id="KW-0328">Glycosyltransferase</keyword>
<keyword evidence="6 8" id="KW-1133">Transmembrane helix</keyword>
<dbReference type="GO" id="GO:0009103">
    <property type="term" value="P:lipopolysaccharide biosynthetic process"/>
    <property type="evidence" value="ECO:0007669"/>
    <property type="project" value="UniProtKB-ARBA"/>
</dbReference>
<reference evidence="10 11" key="1">
    <citation type="submission" date="2018-10" db="EMBL/GenBank/DDBJ databases">
        <title>Genomic Encyclopedia of Archaeal and Bacterial Type Strains, Phase II (KMG-II): from individual species to whole genera.</title>
        <authorList>
            <person name="Goeker M."/>
        </authorList>
    </citation>
    <scope>NUCLEOTIDE SEQUENCE [LARGE SCALE GENOMIC DNA]</scope>
    <source>
        <strain evidence="10 11">DSM 16510</strain>
    </source>
</reference>
<feature type="domain" description="Glycosyltransferase RgtA/B/C/D-like" evidence="9">
    <location>
        <begin position="57"/>
        <end position="218"/>
    </location>
</feature>
<feature type="transmembrane region" description="Helical" evidence="8">
    <location>
        <begin position="311"/>
        <end position="328"/>
    </location>
</feature>
<evidence type="ECO:0000313" key="10">
    <source>
        <dbReference type="EMBL" id="RLJ71508.1"/>
    </source>
</evidence>
<protein>
    <submittedName>
        <fullName evidence="10">Dolichyl-phosphate-mannose-protein mannosyltransferase</fullName>
    </submittedName>
</protein>
<dbReference type="InterPro" id="IPR050297">
    <property type="entry name" value="LipidA_mod_glycosyltrf_83"/>
</dbReference>
<dbReference type="Pfam" id="PF13231">
    <property type="entry name" value="PMT_2"/>
    <property type="match status" value="1"/>
</dbReference>
<dbReference type="GO" id="GO:0010041">
    <property type="term" value="P:response to iron(III) ion"/>
    <property type="evidence" value="ECO:0007669"/>
    <property type="project" value="TreeGrafter"/>
</dbReference>
<name>A0A497XRE9_9AQUI</name>
<dbReference type="GO" id="GO:0016763">
    <property type="term" value="F:pentosyltransferase activity"/>
    <property type="evidence" value="ECO:0007669"/>
    <property type="project" value="TreeGrafter"/>
</dbReference>
<dbReference type="PANTHER" id="PTHR33908">
    <property type="entry name" value="MANNOSYLTRANSFERASE YKCB-RELATED"/>
    <property type="match status" value="1"/>
</dbReference>
<evidence type="ECO:0000256" key="1">
    <source>
        <dbReference type="ARBA" id="ARBA00004651"/>
    </source>
</evidence>
<gene>
    <name evidence="10" type="ORF">BCF55_1810</name>
</gene>
<dbReference type="PANTHER" id="PTHR33908:SF3">
    <property type="entry name" value="UNDECAPRENYL PHOSPHATE-ALPHA-4-AMINO-4-DEOXY-L-ARABINOSE ARABINOSYL TRANSFERASE"/>
    <property type="match status" value="1"/>
</dbReference>
<dbReference type="RefSeq" id="WP_121012937.1">
    <property type="nucleotide sequence ID" value="NZ_RCCJ01000001.1"/>
</dbReference>
<feature type="transmembrane region" description="Helical" evidence="8">
    <location>
        <begin position="78"/>
        <end position="97"/>
    </location>
</feature>
<sequence length="454" mass="52433">MKLLAVFLTVLCFISLIPNIGNYQFRGEEALRTMVAYEMDKSGNLMQPTLLGEPYYNKPPLFNWLILLSSKFIPWSELTARAVTLTSLLLTLIIIYTSSRVLVKNEPGVAYLAPLVFISFSDVLFWYGYLAEIDITLTMFNSLALFLLYVGFESNRTIFIVAVGIVIGLSFLLKGLPSYGLWLISCTALLIIYRNKLNNKVLISILVASLIALIIPALWLLNTNDPIFYIKKLFSETVSKVKGQSGVIDYLKHLFMYPVINFKQLLPTSIFVIYMVFRGNRRLPRELRILLFICLLNYLPYLLSAEGKGRYVLPLFPLLAVVFSYLVLQNKKYLKPLILTIFVLAVFRILFGFWALPLLEKQRGPIKESAYKIHSIVGYEDRIACECKTDERKAVCLYLDFLRKDFLKTARLTPDWKYLVSCEPKHKLKEVLNFHIRKDDYVFLYLRQPLTPKR</sequence>
<evidence type="ECO:0000256" key="8">
    <source>
        <dbReference type="SAM" id="Phobius"/>
    </source>
</evidence>
<comment type="subcellular location">
    <subcellularLocation>
        <location evidence="1">Cell membrane</location>
        <topology evidence="1">Multi-pass membrane protein</topology>
    </subcellularLocation>
</comment>
<keyword evidence="4 10" id="KW-0808">Transferase</keyword>